<dbReference type="SUPFAM" id="SSF52047">
    <property type="entry name" value="RNI-like"/>
    <property type="match status" value="1"/>
</dbReference>
<dbReference type="InterPro" id="IPR032675">
    <property type="entry name" value="LRR_dom_sf"/>
</dbReference>
<sequence>MPVLLLMPKKVRAPYRSYKSSDFSKENSDDLGQDEDDDKSSNKSAGVLSKCTLWPVSKFEKINVLNCALQDGEPKVQSGSMHNLVVFPIEIFIKIFEILEHSGELKPKFMRVCKLFYQIILPMIYRAPHLRATNFFKFVETLSNNKRLGHYIYSLDLAYVNQSGKNAFVARLLKQSKAHLESFVAPQTSFGFGPLIALKNCQNLKILDLRLVSETSSIEINDYQEISWPAGLTFLRLSGGIDDDFPFHSNLPSSITSLEFAHCPSITDFGLKQFLNKIGANLKSFKVQYPMPGLKGNTLDDVFHLCPNLRVLEVYVDYLSSTFFDESLFGGVDYSKCLRTLYINSSGSLGTSNRLDPIDLAIALEDGRFPLLKNVQCTAKLGWNPKSESVRYIAEELDERNGGLYIGY</sequence>
<dbReference type="GeneID" id="73378529"/>
<comment type="caution">
    <text evidence="2">The sequence shown here is derived from an EMBL/GenBank/DDBJ whole genome shotgun (WGS) entry which is preliminary data.</text>
</comment>
<protein>
    <recommendedName>
        <fullName evidence="4">F-box domain-containing protein</fullName>
    </recommendedName>
</protein>
<feature type="region of interest" description="Disordered" evidence="1">
    <location>
        <begin position="16"/>
        <end position="45"/>
    </location>
</feature>
<reference evidence="2" key="1">
    <citation type="journal article" date="2022" name="DNA Res.">
        <title>Genome analysis of five recently described species of the CUG-Ser clade uncovers Candida theae as a new hybrid lineage with pathogenic potential in the Candida parapsilosis species complex.</title>
        <authorList>
            <person name="Mixao V."/>
            <person name="Del Olmo V."/>
            <person name="Hegedusova E."/>
            <person name="Saus E."/>
            <person name="Pryszcz L."/>
            <person name="Cillingova A."/>
            <person name="Nosek J."/>
            <person name="Gabaldon T."/>
        </authorList>
    </citation>
    <scope>NUCLEOTIDE SEQUENCE</scope>
    <source>
        <strain evidence="2">CBS 10844</strain>
    </source>
</reference>
<evidence type="ECO:0000313" key="3">
    <source>
        <dbReference type="Proteomes" id="UP001202479"/>
    </source>
</evidence>
<evidence type="ECO:0000256" key="1">
    <source>
        <dbReference type="SAM" id="MobiDB-lite"/>
    </source>
</evidence>
<evidence type="ECO:0000313" key="2">
    <source>
        <dbReference type="EMBL" id="KAI3406431.2"/>
    </source>
</evidence>
<dbReference type="AlphaFoldDB" id="A0AAI9WZI1"/>
<proteinExistence type="predicted"/>
<dbReference type="Proteomes" id="UP001202479">
    <property type="component" value="Unassembled WGS sequence"/>
</dbReference>
<name>A0AAI9WZI1_9ASCO</name>
<evidence type="ECO:0008006" key="4">
    <source>
        <dbReference type="Google" id="ProtNLM"/>
    </source>
</evidence>
<feature type="compositionally biased region" description="Acidic residues" evidence="1">
    <location>
        <begin position="29"/>
        <end position="38"/>
    </location>
</feature>
<dbReference type="EMBL" id="JAHUZD010000024">
    <property type="protein sequence ID" value="KAI3406431.2"/>
    <property type="molecule type" value="Genomic_DNA"/>
</dbReference>
<dbReference type="RefSeq" id="XP_049182176.1">
    <property type="nucleotide sequence ID" value="XM_049326871.1"/>
</dbReference>
<dbReference type="Gene3D" id="3.80.10.10">
    <property type="entry name" value="Ribonuclease Inhibitor"/>
    <property type="match status" value="1"/>
</dbReference>
<gene>
    <name evidence="2" type="ORF">KGF56_000912</name>
</gene>
<organism evidence="2 3">
    <name type="scientific">Candida oxycetoniae</name>
    <dbReference type="NCBI Taxonomy" id="497107"/>
    <lineage>
        <taxon>Eukaryota</taxon>
        <taxon>Fungi</taxon>
        <taxon>Dikarya</taxon>
        <taxon>Ascomycota</taxon>
        <taxon>Saccharomycotina</taxon>
        <taxon>Pichiomycetes</taxon>
        <taxon>Debaryomycetaceae</taxon>
        <taxon>Candida/Lodderomyces clade</taxon>
        <taxon>Candida</taxon>
    </lineage>
</organism>
<keyword evidence="3" id="KW-1185">Reference proteome</keyword>
<accession>A0AAI9WZI1</accession>